<feature type="transmembrane region" description="Helical" evidence="1">
    <location>
        <begin position="72"/>
        <end position="93"/>
    </location>
</feature>
<gene>
    <name evidence="2" type="ORF">AVDCRST_MAG75-3341</name>
</gene>
<dbReference type="AlphaFoldDB" id="A0A6J4PQS8"/>
<evidence type="ECO:0000313" key="2">
    <source>
        <dbReference type="EMBL" id="CAA9419367.1"/>
    </source>
</evidence>
<dbReference type="EMBL" id="CADCUO010000244">
    <property type="protein sequence ID" value="CAA9419367.1"/>
    <property type="molecule type" value="Genomic_DNA"/>
</dbReference>
<evidence type="ECO:0000256" key="1">
    <source>
        <dbReference type="SAM" id="Phobius"/>
    </source>
</evidence>
<protein>
    <submittedName>
        <fullName evidence="2">Uncharacterized protein</fullName>
    </submittedName>
</protein>
<feature type="transmembrane region" description="Helical" evidence="1">
    <location>
        <begin position="12"/>
        <end position="31"/>
    </location>
</feature>
<feature type="transmembrane region" description="Helical" evidence="1">
    <location>
        <begin position="105"/>
        <end position="127"/>
    </location>
</feature>
<feature type="transmembrane region" description="Helical" evidence="1">
    <location>
        <begin position="139"/>
        <end position="163"/>
    </location>
</feature>
<keyword evidence="1" id="KW-1133">Transmembrane helix</keyword>
<keyword evidence="1" id="KW-0472">Membrane</keyword>
<feature type="transmembrane region" description="Helical" evidence="1">
    <location>
        <begin position="170"/>
        <end position="188"/>
    </location>
</feature>
<sequence>MLESRDQQGKVGQFAWVMAWVGLVVGQLHALSRHNTAAGREDLELRSTAVWSDPARAALRPLLDWANPDAVYLTYGKAWLPVFVAFTLCAFVVHRRRQPAGFEKWAWRVALLGYVWACVAVFCDYWTQWTTYNSFFEIAVLLGMPGLLLMLVGSTLLGAALLHNGFRPKLPAWLLAFQIPLAVGIVQVTSLGNAALPVMFAFGIIGLRMAQERRYTSVVDATSTSTALNARG</sequence>
<name>A0A6J4PQS8_9ACTN</name>
<proteinExistence type="predicted"/>
<organism evidence="2">
    <name type="scientific">uncultured Propionibacteriaceae bacterium</name>
    <dbReference type="NCBI Taxonomy" id="257457"/>
    <lineage>
        <taxon>Bacteria</taxon>
        <taxon>Bacillati</taxon>
        <taxon>Actinomycetota</taxon>
        <taxon>Actinomycetes</taxon>
        <taxon>Propionibacteriales</taxon>
        <taxon>Propionibacteriaceae</taxon>
        <taxon>environmental samples</taxon>
    </lineage>
</organism>
<reference evidence="2" key="1">
    <citation type="submission" date="2020-02" db="EMBL/GenBank/DDBJ databases">
        <authorList>
            <person name="Meier V. D."/>
        </authorList>
    </citation>
    <scope>NUCLEOTIDE SEQUENCE</scope>
    <source>
        <strain evidence="2">AVDCRST_MAG75</strain>
    </source>
</reference>
<keyword evidence="1" id="KW-0812">Transmembrane</keyword>
<accession>A0A6J4PQS8</accession>